<sequence length="137" mass="15154">MKSEILVAFLATIVFFSISLPKLYATTTEGKREVTVVNLRGLNRVLAEKPRGPLTCDKYPRICRAKGSSGPYCCYKQCVNLRTDELNCGKCGRKCKYSEICCQGICVNPSVNEKHCGRCNNKCKKGSSCVYGLCSYA</sequence>
<comment type="caution">
    <text evidence="1">The sequence shown here is derived from an EMBL/GenBank/DDBJ whole genome shotgun (WGS) entry which is preliminary data.</text>
</comment>
<reference evidence="1 2" key="1">
    <citation type="journal article" date="2023" name="Science">
        <title>Complex scaffold remodeling in plant triterpene biosynthesis.</title>
        <authorList>
            <person name="De La Pena R."/>
            <person name="Hodgson H."/>
            <person name="Liu J.C."/>
            <person name="Stephenson M.J."/>
            <person name="Martin A.C."/>
            <person name="Owen C."/>
            <person name="Harkess A."/>
            <person name="Leebens-Mack J."/>
            <person name="Jimenez L.E."/>
            <person name="Osbourn A."/>
            <person name="Sattely E.S."/>
        </authorList>
    </citation>
    <scope>NUCLEOTIDE SEQUENCE [LARGE SCALE GENOMIC DNA]</scope>
    <source>
        <strain evidence="2">cv. JPN11</strain>
        <tissue evidence="1">Leaf</tissue>
    </source>
</reference>
<accession>A0ACC1WXH5</accession>
<evidence type="ECO:0000313" key="1">
    <source>
        <dbReference type="EMBL" id="KAJ4703930.1"/>
    </source>
</evidence>
<protein>
    <submittedName>
        <fullName evidence="1">Stigma-specific STIG1-like protein</fullName>
    </submittedName>
</protein>
<name>A0ACC1WXH5_MELAZ</name>
<dbReference type="EMBL" id="CM051406">
    <property type="protein sequence ID" value="KAJ4703930.1"/>
    <property type="molecule type" value="Genomic_DNA"/>
</dbReference>
<dbReference type="Proteomes" id="UP001164539">
    <property type="component" value="Chromosome 13"/>
</dbReference>
<organism evidence="1 2">
    <name type="scientific">Melia azedarach</name>
    <name type="common">Chinaberry tree</name>
    <dbReference type="NCBI Taxonomy" id="155640"/>
    <lineage>
        <taxon>Eukaryota</taxon>
        <taxon>Viridiplantae</taxon>
        <taxon>Streptophyta</taxon>
        <taxon>Embryophyta</taxon>
        <taxon>Tracheophyta</taxon>
        <taxon>Spermatophyta</taxon>
        <taxon>Magnoliopsida</taxon>
        <taxon>eudicotyledons</taxon>
        <taxon>Gunneridae</taxon>
        <taxon>Pentapetalae</taxon>
        <taxon>rosids</taxon>
        <taxon>malvids</taxon>
        <taxon>Sapindales</taxon>
        <taxon>Meliaceae</taxon>
        <taxon>Melia</taxon>
    </lineage>
</organism>
<keyword evidence="2" id="KW-1185">Reference proteome</keyword>
<proteinExistence type="predicted"/>
<evidence type="ECO:0000313" key="2">
    <source>
        <dbReference type="Proteomes" id="UP001164539"/>
    </source>
</evidence>
<gene>
    <name evidence="1" type="ORF">OWV82_023762</name>
</gene>